<dbReference type="InterPro" id="IPR044000">
    <property type="entry name" value="Phage_tube_2"/>
</dbReference>
<dbReference type="EMBL" id="FTMK01000028">
    <property type="protein sequence ID" value="SIR16887.1"/>
    <property type="molecule type" value="Genomic_DNA"/>
</dbReference>
<name>A0A1N6YQQ1_9RHOB</name>
<accession>A0A1N6YQQ1</accession>
<organism evidence="1 2">
    <name type="scientific">Paracoccus thiocyanatus</name>
    <dbReference type="NCBI Taxonomy" id="34006"/>
    <lineage>
        <taxon>Bacteria</taxon>
        <taxon>Pseudomonadati</taxon>
        <taxon>Pseudomonadota</taxon>
        <taxon>Alphaproteobacteria</taxon>
        <taxon>Rhodobacterales</taxon>
        <taxon>Paracoccaceae</taxon>
        <taxon>Paracoccus</taxon>
    </lineage>
</organism>
<gene>
    <name evidence="1" type="ORF">SAMN05421641_12827</name>
</gene>
<evidence type="ECO:0000313" key="2">
    <source>
        <dbReference type="Proteomes" id="UP000323956"/>
    </source>
</evidence>
<proteinExistence type="predicted"/>
<dbReference type="AlphaFoldDB" id="A0A1N6YQQ1"/>
<dbReference type="Proteomes" id="UP000323956">
    <property type="component" value="Unassembled WGS sequence"/>
</dbReference>
<protein>
    <submittedName>
        <fullName evidence="1">Uncharacterized protein</fullName>
    </submittedName>
</protein>
<reference evidence="1 2" key="1">
    <citation type="submission" date="2017-01" db="EMBL/GenBank/DDBJ databases">
        <authorList>
            <person name="Varghese N."/>
            <person name="Submissions S."/>
        </authorList>
    </citation>
    <scope>NUCLEOTIDE SEQUENCE [LARGE SCALE GENOMIC DNA]</scope>
    <source>
        <strain evidence="1 2">ATCC 700171</strain>
    </source>
</reference>
<dbReference type="RefSeq" id="WP_394349625.1">
    <property type="nucleotide sequence ID" value="NZ_FTMK01000028.1"/>
</dbReference>
<evidence type="ECO:0000313" key="1">
    <source>
        <dbReference type="EMBL" id="SIR16887.1"/>
    </source>
</evidence>
<dbReference type="Pfam" id="PF18906">
    <property type="entry name" value="Phage_tube_2"/>
    <property type="match status" value="1"/>
</dbReference>
<sequence>MVARFRASTITGKTDGGEVPRYAMYSGCVLDQITWQMQRSGLLTATARLVAQGETVGTTTSAGTPAALELKRFGHFNGAITRNGSALGNVVSAEITYANNLDRIETIRSDGRIDGADPSIAALTGRIEVRFADQTLVTQAINGEACEMEFAYVLPSGESFTFTVHAVYLPRPRIEISGPQGVQATFDWQAARDSVVGRMCTATLVNDVETY</sequence>